<feature type="compositionally biased region" description="Polar residues" evidence="2">
    <location>
        <begin position="41"/>
        <end position="51"/>
    </location>
</feature>
<comment type="caution">
    <text evidence="3">The sequence shown here is derived from an EMBL/GenBank/DDBJ whole genome shotgun (WGS) entry which is preliminary data.</text>
</comment>
<keyword evidence="4" id="KW-1185">Reference proteome</keyword>
<evidence type="ECO:0000256" key="1">
    <source>
        <dbReference type="SAM" id="Coils"/>
    </source>
</evidence>
<feature type="region of interest" description="Disordered" evidence="2">
    <location>
        <begin position="385"/>
        <end position="430"/>
    </location>
</feature>
<dbReference type="EMBL" id="JAPFFF010000005">
    <property type="protein sequence ID" value="KAK8888620.1"/>
    <property type="molecule type" value="Genomic_DNA"/>
</dbReference>
<evidence type="ECO:0000313" key="3">
    <source>
        <dbReference type="EMBL" id="KAK8888620.1"/>
    </source>
</evidence>
<gene>
    <name evidence="3" type="ORF">M9Y10_033352</name>
</gene>
<evidence type="ECO:0000313" key="4">
    <source>
        <dbReference type="Proteomes" id="UP001470230"/>
    </source>
</evidence>
<feature type="compositionally biased region" description="Low complexity" evidence="2">
    <location>
        <begin position="89"/>
        <end position="113"/>
    </location>
</feature>
<evidence type="ECO:0000256" key="2">
    <source>
        <dbReference type="SAM" id="MobiDB-lite"/>
    </source>
</evidence>
<dbReference type="Proteomes" id="UP001470230">
    <property type="component" value="Unassembled WGS sequence"/>
</dbReference>
<feature type="coiled-coil region" evidence="1">
    <location>
        <begin position="199"/>
        <end position="226"/>
    </location>
</feature>
<accession>A0ABR2KF53</accession>
<keyword evidence="1" id="KW-0175">Coiled coil</keyword>
<reference evidence="3 4" key="1">
    <citation type="submission" date="2024-04" db="EMBL/GenBank/DDBJ databases">
        <title>Tritrichomonas musculus Genome.</title>
        <authorList>
            <person name="Alves-Ferreira E."/>
            <person name="Grigg M."/>
            <person name="Lorenzi H."/>
            <person name="Galac M."/>
        </authorList>
    </citation>
    <scope>NUCLEOTIDE SEQUENCE [LARGE SCALE GENOMIC DNA]</scope>
    <source>
        <strain evidence="3 4">EAF2021</strain>
    </source>
</reference>
<feature type="region of interest" description="Disordered" evidence="2">
    <location>
        <begin position="32"/>
        <end position="113"/>
    </location>
</feature>
<dbReference type="PANTHER" id="PTHR47026:SF2">
    <property type="entry name" value="FLAGELLAR ASSOCIATED PROTEIN"/>
    <property type="match status" value="1"/>
</dbReference>
<sequence>MTTNFGGGTTFSNFDNTDNSFSYLNNSNPRFLETSPHFKSPTETNISDRTGSASSASNNTTNSQLISDAIYNPIPPEYPKGSQTQRSPRFSNASSAVLSSSNTPSTSRSSSNSNFVQTLFNTQKAKKSVTLKDKALRGEPIYDLKDSEYESLLADLVEERRQLAASYKFKESTQVTNAIRHVEACQIQQQKYELQVEAVKEYDEQVADFQRRLAEFDSQTEKLEVELRGKLAEQRKRILILHQKELDKHVQKWSSDAMRRQYNHASFKLRALQKQFRLLMLECRFTEAEPIKATIDRMQKREQQDAMKQMQLDFEESTNKLKAKLDLEMTSYEQRGEVQIRQLQQKREWLRLSFLNKERKFEQKAAQVSDQEKLWNTHQLQRKEELAKGKNLSAPNTSNRLNDEDVKDREVPTLQLPPLFISTDMSKTNR</sequence>
<feature type="compositionally biased region" description="Basic and acidic residues" evidence="2">
    <location>
        <begin position="401"/>
        <end position="411"/>
    </location>
</feature>
<protein>
    <submittedName>
        <fullName evidence="3">Uncharacterized protein</fullName>
    </submittedName>
</protein>
<organism evidence="3 4">
    <name type="scientific">Tritrichomonas musculus</name>
    <dbReference type="NCBI Taxonomy" id="1915356"/>
    <lineage>
        <taxon>Eukaryota</taxon>
        <taxon>Metamonada</taxon>
        <taxon>Parabasalia</taxon>
        <taxon>Tritrichomonadida</taxon>
        <taxon>Tritrichomonadidae</taxon>
        <taxon>Tritrichomonas</taxon>
    </lineage>
</organism>
<name>A0ABR2KF53_9EUKA</name>
<dbReference type="PANTHER" id="PTHR47026">
    <property type="entry name" value="PIGMENTOSA GTPASE REGULATOR-LIKE PROTEIN, PUTATIVE-RELATED"/>
    <property type="match status" value="1"/>
</dbReference>
<feature type="compositionally biased region" description="Low complexity" evidence="2">
    <location>
        <begin position="52"/>
        <end position="63"/>
    </location>
</feature>
<proteinExistence type="predicted"/>